<feature type="compositionally biased region" description="Polar residues" evidence="2">
    <location>
        <begin position="56"/>
        <end position="66"/>
    </location>
</feature>
<evidence type="ECO:0000256" key="2">
    <source>
        <dbReference type="SAM" id="MobiDB-lite"/>
    </source>
</evidence>
<protein>
    <submittedName>
        <fullName evidence="3">Uncharacterized protein</fullName>
    </submittedName>
</protein>
<feature type="compositionally biased region" description="Basic and acidic residues" evidence="2">
    <location>
        <begin position="643"/>
        <end position="658"/>
    </location>
</feature>
<evidence type="ECO:0000313" key="3">
    <source>
        <dbReference type="EMBL" id="KAK5087996.1"/>
    </source>
</evidence>
<accession>A0AAN7T238</accession>
<sequence length="739" mass="82989">MGTKRAREVTQETAEPVSKDHGEVSPKKQKKDDEPAKILAKEDNGRDENIVKRITRSSTTKATKSLQHGGGREASTREELEAQTMQAKEQLDEVSNENFRLMAENQKLEDQVRDLQARLLSGNKQNRDYMQDDSAISKNISSLNTRIRNWACGIAQKGHLHDKLTEVKVEQVSELLRAQFDAFDYETVIKSNYRAFSWMNGAPRVIAQSIVEHVMAYEILSRPLHFLHGKRWDSKLSLDAAALTMMGSMQGGSNLQDHIRFVVVANIVAENSFDQKLWPARTIRAFYKPSQYGGSLSKPIEDDPFEDARQTVYKGLASRILKIYDTLLGPTCMSSEASSRDEYSKTLHSIFESAGKLSLQLWAQDARVTVHGLKDLKDNKGFQPGTANVELHRLCKSAGEGTLLTRHTIALVVRPQIKIARYDCDTVRPFKYTAGKTQVVLTPNKKQDFDVVKSASSKDVPSSIPKTATKNGRSAEQSREPGATKMETTASAARELEPRTIEVKAARVMTGSDQGDTIPSTKKGSDLCKVRDIYLSQHTIYSYQFVQEEDVDPYVMAEPPTVRKEHEHQPAAPAERSCRDEHSIDQEAKTPRIDSAPESDDTRLSQSVEDRVPQQFIDEAQAEALKEQAPQNQELKEISIDTTHEQAEQQQDHDRDKSQQSNDTLQGDDFVVKEPKEKQRDEPAEAKSLPAVDFSEPGEPDMMIISPEEFMEAVQRNKQADLRVENGKDEDEVDCGVLC</sequence>
<dbReference type="EMBL" id="JAVRRJ010000002">
    <property type="protein sequence ID" value="KAK5087996.1"/>
    <property type="molecule type" value="Genomic_DNA"/>
</dbReference>
<feature type="coiled-coil region" evidence="1">
    <location>
        <begin position="77"/>
        <end position="125"/>
    </location>
</feature>
<gene>
    <name evidence="3" type="ORF">LTR05_002212</name>
</gene>
<evidence type="ECO:0000256" key="1">
    <source>
        <dbReference type="SAM" id="Coils"/>
    </source>
</evidence>
<feature type="region of interest" description="Disordered" evidence="2">
    <location>
        <begin position="1"/>
        <end position="77"/>
    </location>
</feature>
<dbReference type="Proteomes" id="UP001309876">
    <property type="component" value="Unassembled WGS sequence"/>
</dbReference>
<feature type="region of interest" description="Disordered" evidence="2">
    <location>
        <begin position="643"/>
        <end position="702"/>
    </location>
</feature>
<feature type="compositionally biased region" description="Basic and acidic residues" evidence="2">
    <location>
        <begin position="670"/>
        <end position="685"/>
    </location>
</feature>
<feature type="compositionally biased region" description="Basic and acidic residues" evidence="2">
    <location>
        <begin position="576"/>
        <end position="592"/>
    </location>
</feature>
<dbReference type="AlphaFoldDB" id="A0AAN7T238"/>
<evidence type="ECO:0000313" key="4">
    <source>
        <dbReference type="Proteomes" id="UP001309876"/>
    </source>
</evidence>
<comment type="caution">
    <text evidence="3">The sequence shown here is derived from an EMBL/GenBank/DDBJ whole genome shotgun (WGS) entry which is preliminary data.</text>
</comment>
<feature type="region of interest" description="Disordered" evidence="2">
    <location>
        <begin position="453"/>
        <end position="491"/>
    </location>
</feature>
<keyword evidence="4" id="KW-1185">Reference proteome</keyword>
<name>A0AAN7T238_9EURO</name>
<organism evidence="3 4">
    <name type="scientific">Lithohypha guttulata</name>
    <dbReference type="NCBI Taxonomy" id="1690604"/>
    <lineage>
        <taxon>Eukaryota</taxon>
        <taxon>Fungi</taxon>
        <taxon>Dikarya</taxon>
        <taxon>Ascomycota</taxon>
        <taxon>Pezizomycotina</taxon>
        <taxon>Eurotiomycetes</taxon>
        <taxon>Chaetothyriomycetidae</taxon>
        <taxon>Chaetothyriales</taxon>
        <taxon>Trichomeriaceae</taxon>
        <taxon>Lithohypha</taxon>
    </lineage>
</organism>
<feature type="region of interest" description="Disordered" evidence="2">
    <location>
        <begin position="562"/>
        <end position="608"/>
    </location>
</feature>
<reference evidence="3 4" key="1">
    <citation type="submission" date="2023-08" db="EMBL/GenBank/DDBJ databases">
        <title>Black Yeasts Isolated from many extreme environments.</title>
        <authorList>
            <person name="Coleine C."/>
            <person name="Stajich J.E."/>
            <person name="Selbmann L."/>
        </authorList>
    </citation>
    <scope>NUCLEOTIDE SEQUENCE [LARGE SCALE GENOMIC DNA]</scope>
    <source>
        <strain evidence="3 4">CCFEE 5910</strain>
    </source>
</reference>
<proteinExistence type="predicted"/>
<keyword evidence="1" id="KW-0175">Coiled coil</keyword>
<feature type="compositionally biased region" description="Basic and acidic residues" evidence="2">
    <location>
        <begin position="17"/>
        <end position="51"/>
    </location>
</feature>
<feature type="compositionally biased region" description="Polar residues" evidence="2">
    <location>
        <begin position="454"/>
        <end position="475"/>
    </location>
</feature>
<feature type="compositionally biased region" description="Basic and acidic residues" evidence="2">
    <location>
        <begin position="1"/>
        <end position="10"/>
    </location>
</feature>